<gene>
    <name evidence="5" type="ORF">K1I37_16005</name>
</gene>
<dbReference type="PANTHER" id="PTHR46233:SF3">
    <property type="entry name" value="HYDROXYACYLGLUTATHIONE HYDROLASE GLOC"/>
    <property type="match status" value="1"/>
</dbReference>
<evidence type="ECO:0000256" key="2">
    <source>
        <dbReference type="ARBA" id="ARBA00022723"/>
    </source>
</evidence>
<evidence type="ECO:0000256" key="1">
    <source>
        <dbReference type="ARBA" id="ARBA00001947"/>
    </source>
</evidence>
<organism evidence="5 6">
    <name type="scientific">Alicyclobacillus acidoterrestris (strain ATCC 49025 / DSM 3922 / CIP 106132 / NCIMB 13137 / GD3B)</name>
    <dbReference type="NCBI Taxonomy" id="1356854"/>
    <lineage>
        <taxon>Bacteria</taxon>
        <taxon>Bacillati</taxon>
        <taxon>Bacillota</taxon>
        <taxon>Bacilli</taxon>
        <taxon>Bacillales</taxon>
        <taxon>Alicyclobacillaceae</taxon>
        <taxon>Alicyclobacillus</taxon>
    </lineage>
</organism>
<sequence length="216" mass="24318">MEIRRFVMSPLRSNCYVVSESLERGSPAVIVDPGDTYLDEVFAYVEEHGLRVVANWNTHAHFDHVVGVDLVRERYQCPSFVHVDDVEIWERTPANTLRWIGKEVPPLRAPDGVLRDGDELQLGSLKFTVWHTPGHSPGCVCFVSDTLAITGDTLFKGTVGRTDLEESDPQAMEDSLRRILAWDDALQLYPGHGGDSTMLEEREKNRFLRIAARGGK</sequence>
<dbReference type="GO" id="GO:0016787">
    <property type="term" value="F:hydrolase activity"/>
    <property type="evidence" value="ECO:0007669"/>
    <property type="project" value="UniProtKB-KW"/>
</dbReference>
<keyword evidence="2" id="KW-0479">Metal-binding</keyword>
<dbReference type="SMART" id="SM00849">
    <property type="entry name" value="Lactamase_B"/>
    <property type="match status" value="1"/>
</dbReference>
<reference evidence="6" key="1">
    <citation type="journal article" date="2022" name="G3 (Bethesda)">
        <title>Unveiling the complete genome sequence of Alicyclobacillus acidoterrestris DSM 3922T, a taint-producing strain.</title>
        <authorList>
            <person name="Leonardo I.C."/>
            <person name="Barreto Crespo M.T."/>
            <person name="Gaspar F.B."/>
        </authorList>
    </citation>
    <scope>NUCLEOTIDE SEQUENCE [LARGE SCALE GENOMIC DNA]</scope>
    <source>
        <strain evidence="6">DSM 3922</strain>
    </source>
</reference>
<dbReference type="OrthoDB" id="9802248at2"/>
<name>T0DTI6_ALIAG</name>
<proteinExistence type="predicted"/>
<protein>
    <submittedName>
        <fullName evidence="5">MBL fold metallo-hydrolase</fullName>
    </submittedName>
</protein>
<dbReference type="STRING" id="1356854.N007_02340"/>
<dbReference type="SUPFAM" id="SSF56281">
    <property type="entry name" value="Metallo-hydrolase/oxidoreductase"/>
    <property type="match status" value="1"/>
</dbReference>
<dbReference type="GO" id="GO:0046872">
    <property type="term" value="F:metal ion binding"/>
    <property type="evidence" value="ECO:0007669"/>
    <property type="project" value="UniProtKB-KW"/>
</dbReference>
<evidence type="ECO:0000313" key="6">
    <source>
        <dbReference type="Proteomes" id="UP000829401"/>
    </source>
</evidence>
<dbReference type="InterPro" id="IPR036866">
    <property type="entry name" value="RibonucZ/Hydroxyglut_hydro"/>
</dbReference>
<comment type="cofactor">
    <cofactor evidence="1">
        <name>Zn(2+)</name>
        <dbReference type="ChEBI" id="CHEBI:29105"/>
    </cofactor>
</comment>
<accession>T0DTI6</accession>
<accession>A0A9E6ZGI3</accession>
<keyword evidence="6" id="KW-1185">Reference proteome</keyword>
<keyword evidence="4" id="KW-0862">Zinc</keyword>
<evidence type="ECO:0000313" key="5">
    <source>
        <dbReference type="EMBL" id="UNO48168.1"/>
    </source>
</evidence>
<dbReference type="InterPro" id="IPR051453">
    <property type="entry name" value="MBL_Glyoxalase_II"/>
</dbReference>
<evidence type="ECO:0000256" key="3">
    <source>
        <dbReference type="ARBA" id="ARBA00022801"/>
    </source>
</evidence>
<dbReference type="PANTHER" id="PTHR46233">
    <property type="entry name" value="HYDROXYACYLGLUTATHIONE HYDROLASE GLOC"/>
    <property type="match status" value="1"/>
</dbReference>
<dbReference type="EMBL" id="CP080467">
    <property type="protein sequence ID" value="UNO48168.1"/>
    <property type="molecule type" value="Genomic_DNA"/>
</dbReference>
<dbReference type="Proteomes" id="UP000829401">
    <property type="component" value="Chromosome"/>
</dbReference>
<dbReference type="Pfam" id="PF00753">
    <property type="entry name" value="Lactamase_B"/>
    <property type="match status" value="1"/>
</dbReference>
<dbReference type="Gene3D" id="3.60.15.10">
    <property type="entry name" value="Ribonuclease Z/Hydroxyacylglutathione hydrolase-like"/>
    <property type="match status" value="1"/>
</dbReference>
<dbReference type="KEGG" id="aaco:K1I37_16005"/>
<dbReference type="AlphaFoldDB" id="T0DTI6"/>
<dbReference type="InterPro" id="IPR001279">
    <property type="entry name" value="Metallo-B-lactamas"/>
</dbReference>
<keyword evidence="3" id="KW-0378">Hydrolase</keyword>
<evidence type="ECO:0000256" key="4">
    <source>
        <dbReference type="ARBA" id="ARBA00022833"/>
    </source>
</evidence>
<dbReference type="RefSeq" id="WP_021295058.1">
    <property type="nucleotide sequence ID" value="NZ_AURB01000035.1"/>
</dbReference>
<dbReference type="eggNOG" id="COG0491">
    <property type="taxonomic scope" value="Bacteria"/>
</dbReference>